<dbReference type="InterPro" id="IPR025489">
    <property type="entry name" value="DUF4381"/>
</dbReference>
<dbReference type="Pfam" id="PF14316">
    <property type="entry name" value="DUF4381"/>
    <property type="match status" value="1"/>
</dbReference>
<evidence type="ECO:0000313" key="2">
    <source>
        <dbReference type="EMBL" id="VAW57511.1"/>
    </source>
</evidence>
<dbReference type="AlphaFoldDB" id="A0A3B0WQA5"/>
<name>A0A3B0WQA5_9ZZZZ</name>
<accession>A0A3B0WQA5</accession>
<protein>
    <recommendedName>
        <fullName evidence="3">DUF4381 domain-containing protein</fullName>
    </recommendedName>
</protein>
<organism evidence="2">
    <name type="scientific">hydrothermal vent metagenome</name>
    <dbReference type="NCBI Taxonomy" id="652676"/>
    <lineage>
        <taxon>unclassified sequences</taxon>
        <taxon>metagenomes</taxon>
        <taxon>ecological metagenomes</taxon>
    </lineage>
</organism>
<gene>
    <name evidence="2" type="ORF">MNBD_GAMMA07-1901</name>
</gene>
<keyword evidence="1" id="KW-1133">Transmembrane helix</keyword>
<proteinExistence type="predicted"/>
<reference evidence="2" key="1">
    <citation type="submission" date="2018-06" db="EMBL/GenBank/DDBJ databases">
        <authorList>
            <person name="Zhirakovskaya E."/>
        </authorList>
    </citation>
    <scope>NUCLEOTIDE SEQUENCE</scope>
</reference>
<keyword evidence="1" id="KW-0472">Membrane</keyword>
<evidence type="ECO:0008006" key="3">
    <source>
        <dbReference type="Google" id="ProtNLM"/>
    </source>
</evidence>
<feature type="transmembrane region" description="Helical" evidence="1">
    <location>
        <begin position="20"/>
        <end position="42"/>
    </location>
</feature>
<dbReference type="EMBL" id="UOFF01000406">
    <property type="protein sequence ID" value="VAW57511.1"/>
    <property type="molecule type" value="Genomic_DNA"/>
</dbReference>
<keyword evidence="1" id="KW-0812">Transmembrane</keyword>
<sequence length="185" mass="21215">MNDLALRDIHLPDAVSMWPLAIGWWLLPLLIALVAFGIVQFLKIKKQNREIAYRDISLLEFKKIRTQFINDNNSRALLRAISALLRRIALSYLPREQIASLTGDQWVQQLNILSSQHIFDDRLTALLVQGPYQAHNDFDHQQLLTACEQWIELLPKTKNTELNFSNITIEPNATKDTQKITGAVS</sequence>
<evidence type="ECO:0000256" key="1">
    <source>
        <dbReference type="SAM" id="Phobius"/>
    </source>
</evidence>